<sequence length="362" mass="39295">MNLREIAQRRGPFVSLCIDASHNTEDAETQRALRWRSIRERLAAQDVPEQTLALLDDAISEVRPGQGRAGRVLIADSDSVLVDHVLAEPPVREIVRVSALPYLLPLIEQQSRAVPHVIAVVDRVGCDLYGVDEDENLIEMTAEGTAHPVHRIRHGGGWAHLSMRRRVEEMIRRNVDEVATAVRSLADRVGARIIVLVGEVGARSALAKALESPTARIVEVDAGARAAGVDSVALEEQVHQAVRTQAQQQQSRVVEQLNTARGRADGMAVEGLPETVSALLAANADTLLIDAETVGDRSIELDPQLLRGITEARWIEDDATSSRAYRADEALPVVTLLQGGSIVPVEGGVVPREGVATLLRHR</sequence>
<evidence type="ECO:0000313" key="2">
    <source>
        <dbReference type="Proteomes" id="UP001611450"/>
    </source>
</evidence>
<dbReference type="EMBL" id="JBIRXV010000001">
    <property type="protein sequence ID" value="MFI2319102.1"/>
    <property type="molecule type" value="Genomic_DNA"/>
</dbReference>
<proteinExistence type="predicted"/>
<dbReference type="InterPro" id="IPR040701">
    <property type="entry name" value="Bact_RF_family2"/>
</dbReference>
<dbReference type="Proteomes" id="UP001611450">
    <property type="component" value="Unassembled WGS sequence"/>
</dbReference>
<dbReference type="GO" id="GO:0016787">
    <property type="term" value="F:hydrolase activity"/>
    <property type="evidence" value="ECO:0007669"/>
    <property type="project" value="UniProtKB-KW"/>
</dbReference>
<keyword evidence="2" id="KW-1185">Reference proteome</keyword>
<name>A0ABW7WBD6_9NOCA</name>
<protein>
    <submittedName>
        <fullName evidence="1">Vms1/Ankzf1 family peptidyl-tRNA hydrolase</fullName>
    </submittedName>
</protein>
<keyword evidence="1" id="KW-0378">Hydrolase</keyword>
<accession>A0ABW7WBD6</accession>
<dbReference type="Pfam" id="PF18844">
    <property type="entry name" value="baeRF_family2"/>
    <property type="match status" value="1"/>
</dbReference>
<reference evidence="1 2" key="1">
    <citation type="submission" date="2024-10" db="EMBL/GenBank/DDBJ databases">
        <title>The Natural Products Discovery Center: Release of the First 8490 Sequenced Strains for Exploring Actinobacteria Biosynthetic Diversity.</title>
        <authorList>
            <person name="Kalkreuter E."/>
            <person name="Kautsar S.A."/>
            <person name="Yang D."/>
            <person name="Bader C.D."/>
            <person name="Teijaro C.N."/>
            <person name="Fluegel L."/>
            <person name="Davis C.M."/>
            <person name="Simpson J.R."/>
            <person name="Lauterbach L."/>
            <person name="Steele A.D."/>
            <person name="Gui C."/>
            <person name="Meng S."/>
            <person name="Li G."/>
            <person name="Viehrig K."/>
            <person name="Ye F."/>
            <person name="Su P."/>
            <person name="Kiefer A.F."/>
            <person name="Nichols A."/>
            <person name="Cepeda A.J."/>
            <person name="Yan W."/>
            <person name="Fan B."/>
            <person name="Jiang Y."/>
            <person name="Adhikari A."/>
            <person name="Zheng C.-J."/>
            <person name="Schuster L."/>
            <person name="Cowan T.M."/>
            <person name="Smanski M.J."/>
            <person name="Chevrette M.G."/>
            <person name="De Carvalho L.P.S."/>
            <person name="Shen B."/>
        </authorList>
    </citation>
    <scope>NUCLEOTIDE SEQUENCE [LARGE SCALE GENOMIC DNA]</scope>
    <source>
        <strain evidence="1 2">NPDC019626</strain>
    </source>
</reference>
<comment type="caution">
    <text evidence="1">The sequence shown here is derived from an EMBL/GenBank/DDBJ whole genome shotgun (WGS) entry which is preliminary data.</text>
</comment>
<organism evidence="1 2">
    <name type="scientific">Nocardia beijingensis</name>
    <dbReference type="NCBI Taxonomy" id="95162"/>
    <lineage>
        <taxon>Bacteria</taxon>
        <taxon>Bacillati</taxon>
        <taxon>Actinomycetota</taxon>
        <taxon>Actinomycetes</taxon>
        <taxon>Mycobacteriales</taxon>
        <taxon>Nocardiaceae</taxon>
        <taxon>Nocardia</taxon>
    </lineage>
</organism>
<gene>
    <name evidence="1" type="ORF">ACH47G_01315</name>
</gene>
<dbReference type="RefSeq" id="WP_396946032.1">
    <property type="nucleotide sequence ID" value="NZ_JBIRXV010000001.1"/>
</dbReference>
<evidence type="ECO:0000313" key="1">
    <source>
        <dbReference type="EMBL" id="MFI2319102.1"/>
    </source>
</evidence>